<reference evidence="2 3" key="1">
    <citation type="submission" date="2013-09" db="EMBL/GenBank/DDBJ databases">
        <title>Genome sequencing of Arenimonas composti.</title>
        <authorList>
            <person name="Chen F."/>
            <person name="Wang G."/>
        </authorList>
    </citation>
    <scope>NUCLEOTIDE SEQUENCE [LARGE SCALE GENOMIC DNA]</scope>
    <source>
        <strain evidence="2 3">TR7-09</strain>
    </source>
</reference>
<dbReference type="Gene3D" id="3.30.70.1290">
    <property type="entry name" value="Transposase IS200-like"/>
    <property type="match status" value="1"/>
</dbReference>
<evidence type="ECO:0000313" key="3">
    <source>
        <dbReference type="Proteomes" id="UP000029391"/>
    </source>
</evidence>
<dbReference type="SMART" id="SM01321">
    <property type="entry name" value="Y1_Tnp"/>
    <property type="match status" value="1"/>
</dbReference>
<dbReference type="GO" id="GO:0004803">
    <property type="term" value="F:transposase activity"/>
    <property type="evidence" value="ECO:0007669"/>
    <property type="project" value="InterPro"/>
</dbReference>
<dbReference type="Pfam" id="PF01797">
    <property type="entry name" value="Y1_Tnp"/>
    <property type="match status" value="1"/>
</dbReference>
<accession>A0A091C2V4</accession>
<proteinExistence type="predicted"/>
<comment type="caution">
    <text evidence="2">The sequence shown here is derived from an EMBL/GenBank/DDBJ whole genome shotgun (WGS) entry which is preliminary data.</text>
</comment>
<dbReference type="OrthoDB" id="9791101at2"/>
<protein>
    <recommendedName>
        <fullName evidence="1">Transposase IS200-like domain-containing protein</fullName>
    </recommendedName>
</protein>
<dbReference type="EMBL" id="AWXU01000013">
    <property type="protein sequence ID" value="KFN50935.1"/>
    <property type="molecule type" value="Genomic_DNA"/>
</dbReference>
<dbReference type="GO" id="GO:0003677">
    <property type="term" value="F:DNA binding"/>
    <property type="evidence" value="ECO:0007669"/>
    <property type="project" value="InterPro"/>
</dbReference>
<dbReference type="GO" id="GO:0006313">
    <property type="term" value="P:DNA transposition"/>
    <property type="evidence" value="ECO:0007669"/>
    <property type="project" value="InterPro"/>
</dbReference>
<sequence length="134" mass="14782">MSRALPARAESARAGRICHVRLLTLYRRPVFDDADAAGVVSAVHGLRWPWRHAGVVAWRLQPDQWQAVLELDGSEPLAAVVGRFKAVTSRAIDARHRINGWLWGRGFRARDLGAGEDVAAEVQRLRGTWGPGNA</sequence>
<organism evidence="2 3">
    <name type="scientific">Arenimonas composti TR7-09 = DSM 18010</name>
    <dbReference type="NCBI Taxonomy" id="1121013"/>
    <lineage>
        <taxon>Bacteria</taxon>
        <taxon>Pseudomonadati</taxon>
        <taxon>Pseudomonadota</taxon>
        <taxon>Gammaproteobacteria</taxon>
        <taxon>Lysobacterales</taxon>
        <taxon>Lysobacteraceae</taxon>
        <taxon>Arenimonas</taxon>
    </lineage>
</organism>
<evidence type="ECO:0000313" key="2">
    <source>
        <dbReference type="EMBL" id="KFN50935.1"/>
    </source>
</evidence>
<dbReference type="Proteomes" id="UP000029391">
    <property type="component" value="Unassembled WGS sequence"/>
</dbReference>
<dbReference type="STRING" id="1121013.GCA_000426365_01553"/>
<dbReference type="AlphaFoldDB" id="A0A091C2V4"/>
<dbReference type="InterPro" id="IPR002686">
    <property type="entry name" value="Transposase_17"/>
</dbReference>
<name>A0A091C2V4_9GAMM</name>
<dbReference type="SUPFAM" id="SSF143422">
    <property type="entry name" value="Transposase IS200-like"/>
    <property type="match status" value="1"/>
</dbReference>
<gene>
    <name evidence="2" type="ORF">P873_04850</name>
</gene>
<feature type="domain" description="Transposase IS200-like" evidence="1">
    <location>
        <begin position="13"/>
        <end position="125"/>
    </location>
</feature>
<keyword evidence="3" id="KW-1185">Reference proteome</keyword>
<dbReference type="InterPro" id="IPR036515">
    <property type="entry name" value="Transposase_17_sf"/>
</dbReference>
<dbReference type="RefSeq" id="WP_051239741.1">
    <property type="nucleotide sequence ID" value="NZ_AUFF01000003.1"/>
</dbReference>
<evidence type="ECO:0000259" key="1">
    <source>
        <dbReference type="SMART" id="SM01321"/>
    </source>
</evidence>